<evidence type="ECO:0000256" key="6">
    <source>
        <dbReference type="ARBA" id="ARBA00022989"/>
    </source>
</evidence>
<gene>
    <name evidence="9" type="primary">secE</name>
    <name evidence="10" type="ORF">AUC31_09755</name>
</gene>
<comment type="similarity">
    <text evidence="9">Belongs to the SecE/SEC61-gamma family.</text>
</comment>
<keyword evidence="11" id="KW-1185">Reference proteome</keyword>
<evidence type="ECO:0000256" key="2">
    <source>
        <dbReference type="ARBA" id="ARBA00022448"/>
    </source>
</evidence>
<dbReference type="GO" id="GO:0043952">
    <property type="term" value="P:protein transport by the Sec complex"/>
    <property type="evidence" value="ECO:0007669"/>
    <property type="project" value="UniProtKB-UniRule"/>
</dbReference>
<dbReference type="GO" id="GO:0065002">
    <property type="term" value="P:intracellular protein transmembrane transport"/>
    <property type="evidence" value="ECO:0007669"/>
    <property type="project" value="UniProtKB-UniRule"/>
</dbReference>
<dbReference type="OrthoDB" id="9813233at2"/>
<evidence type="ECO:0000313" key="11">
    <source>
        <dbReference type="Proteomes" id="UP000067683"/>
    </source>
</evidence>
<evidence type="ECO:0000256" key="3">
    <source>
        <dbReference type="ARBA" id="ARBA00022475"/>
    </source>
</evidence>
<accession>A0A0U2YLJ8</accession>
<evidence type="ECO:0000256" key="7">
    <source>
        <dbReference type="ARBA" id="ARBA00023010"/>
    </source>
</evidence>
<feature type="transmembrane region" description="Helical" evidence="9">
    <location>
        <begin position="26"/>
        <end position="47"/>
    </location>
</feature>
<evidence type="ECO:0000256" key="9">
    <source>
        <dbReference type="HAMAP-Rule" id="MF_00422"/>
    </source>
</evidence>
<evidence type="ECO:0000256" key="8">
    <source>
        <dbReference type="ARBA" id="ARBA00023136"/>
    </source>
</evidence>
<evidence type="ECO:0000256" key="5">
    <source>
        <dbReference type="ARBA" id="ARBA00022927"/>
    </source>
</evidence>
<name>A0A0U2YLJ8_9BACL</name>
<dbReference type="PANTHER" id="PTHR33910">
    <property type="entry name" value="PROTEIN TRANSLOCASE SUBUNIT SECE"/>
    <property type="match status" value="1"/>
</dbReference>
<keyword evidence="7 9" id="KW-0811">Translocation</keyword>
<keyword evidence="4 9" id="KW-0812">Transmembrane</keyword>
<organism evidence="10 11">
    <name type="scientific">Planococcus rifietoensis</name>
    <dbReference type="NCBI Taxonomy" id="200991"/>
    <lineage>
        <taxon>Bacteria</taxon>
        <taxon>Bacillati</taxon>
        <taxon>Bacillota</taxon>
        <taxon>Bacilli</taxon>
        <taxon>Bacillales</taxon>
        <taxon>Caryophanaceae</taxon>
        <taxon>Planococcus</taxon>
    </lineage>
</organism>
<dbReference type="GO" id="GO:0008320">
    <property type="term" value="F:protein transmembrane transporter activity"/>
    <property type="evidence" value="ECO:0007669"/>
    <property type="project" value="UniProtKB-UniRule"/>
</dbReference>
<dbReference type="InterPro" id="IPR038379">
    <property type="entry name" value="SecE_sf"/>
</dbReference>
<protein>
    <recommendedName>
        <fullName evidence="9">Protein translocase subunit SecE</fullName>
    </recommendedName>
</protein>
<comment type="subcellular location">
    <subcellularLocation>
        <location evidence="9">Cell membrane</location>
        <topology evidence="9">Single-pass membrane protein</topology>
    </subcellularLocation>
    <subcellularLocation>
        <location evidence="1">Membrane</location>
    </subcellularLocation>
</comment>
<keyword evidence="6 9" id="KW-1133">Transmembrane helix</keyword>
<keyword evidence="5 9" id="KW-0653">Protein transport</keyword>
<proteinExistence type="inferred from homology"/>
<dbReference type="Proteomes" id="UP000067683">
    <property type="component" value="Chromosome"/>
</dbReference>
<dbReference type="GO" id="GO:0005886">
    <property type="term" value="C:plasma membrane"/>
    <property type="evidence" value="ECO:0007669"/>
    <property type="project" value="UniProtKB-SubCell"/>
</dbReference>
<keyword evidence="2 9" id="KW-0813">Transport</keyword>
<dbReference type="RefSeq" id="WP_058382186.1">
    <property type="nucleotide sequence ID" value="NZ_CP013659.2"/>
</dbReference>
<dbReference type="STRING" id="200991.AUC31_09755"/>
<keyword evidence="3 9" id="KW-1003">Cell membrane</keyword>
<comment type="subunit">
    <text evidence="9">Component of the Sec protein translocase complex. Heterotrimer consisting of SecY, SecE and SecG subunits. The heterotrimers can form oligomers, although 1 heterotrimer is thought to be able to translocate proteins. Interacts with the ribosome. Interacts with SecDF, and other proteins may be involved. Interacts with SecA.</text>
</comment>
<evidence type="ECO:0000313" key="10">
    <source>
        <dbReference type="EMBL" id="ALS75482.1"/>
    </source>
</evidence>
<dbReference type="KEGG" id="prt:AUC31_09755"/>
<dbReference type="GO" id="GO:0009306">
    <property type="term" value="P:protein secretion"/>
    <property type="evidence" value="ECO:0007669"/>
    <property type="project" value="UniProtKB-UniRule"/>
</dbReference>
<evidence type="ECO:0000256" key="1">
    <source>
        <dbReference type="ARBA" id="ARBA00004370"/>
    </source>
</evidence>
<dbReference type="HAMAP" id="MF_00422">
    <property type="entry name" value="SecE"/>
    <property type="match status" value="1"/>
</dbReference>
<dbReference type="PROSITE" id="PS01067">
    <property type="entry name" value="SECE_SEC61G"/>
    <property type="match status" value="1"/>
</dbReference>
<dbReference type="AlphaFoldDB" id="A0A0U2YLJ8"/>
<dbReference type="NCBIfam" id="TIGR00964">
    <property type="entry name" value="secE_bact"/>
    <property type="match status" value="1"/>
</dbReference>
<comment type="function">
    <text evidence="9">Essential subunit of the Sec protein translocation channel SecYEG. Clamps together the 2 halves of SecY. May contact the channel plug during translocation.</text>
</comment>
<dbReference type="InterPro" id="IPR005807">
    <property type="entry name" value="SecE_bac"/>
</dbReference>
<dbReference type="Pfam" id="PF00584">
    <property type="entry name" value="SecE"/>
    <property type="match status" value="1"/>
</dbReference>
<sequence>MGNIGDFFKNVVSEMRKVSWPKRKELTRYTIVVLSTVIFMALFFALIDTGISELFRWFLAL</sequence>
<keyword evidence="8 9" id="KW-0472">Membrane</keyword>
<evidence type="ECO:0000256" key="4">
    <source>
        <dbReference type="ARBA" id="ARBA00022692"/>
    </source>
</evidence>
<dbReference type="PANTHER" id="PTHR33910:SF1">
    <property type="entry name" value="PROTEIN TRANSLOCASE SUBUNIT SECE"/>
    <property type="match status" value="1"/>
</dbReference>
<dbReference type="InterPro" id="IPR001901">
    <property type="entry name" value="Translocase_SecE/Sec61-g"/>
</dbReference>
<dbReference type="GO" id="GO:0006605">
    <property type="term" value="P:protein targeting"/>
    <property type="evidence" value="ECO:0007669"/>
    <property type="project" value="UniProtKB-UniRule"/>
</dbReference>
<dbReference type="Gene3D" id="1.20.5.1030">
    <property type="entry name" value="Preprotein translocase secy subunit"/>
    <property type="match status" value="1"/>
</dbReference>
<dbReference type="EMBL" id="CP013659">
    <property type="protein sequence ID" value="ALS75482.1"/>
    <property type="molecule type" value="Genomic_DNA"/>
</dbReference>
<reference evidence="10" key="1">
    <citation type="submission" date="2016-01" db="EMBL/GenBank/DDBJ databases">
        <title>Complete genome of Planococcus rifietoensis type strain M8.</title>
        <authorList>
            <person name="See-Too W.S."/>
        </authorList>
    </citation>
    <scope>NUCLEOTIDE SEQUENCE [LARGE SCALE GENOMIC DNA]</scope>
    <source>
        <strain evidence="10">M8</strain>
    </source>
</reference>